<gene>
    <name evidence="2" type="ORF">LANO_0C08658G</name>
</gene>
<dbReference type="OrthoDB" id="2405700at2759"/>
<protein>
    <submittedName>
        <fullName evidence="2">LANO_0C08658g1_1</fullName>
    </submittedName>
</protein>
<feature type="compositionally biased region" description="Pro residues" evidence="1">
    <location>
        <begin position="21"/>
        <end position="30"/>
    </location>
</feature>
<feature type="region of interest" description="Disordered" evidence="1">
    <location>
        <begin position="1"/>
        <end position="57"/>
    </location>
</feature>
<sequence>MSRPDDDLPPSYDEALRESAPPMPTRPPTAPASIRPPVMPPRPSSSSPSSYNVSPPSNIASPAKIPWTYPSGYYCTKCGNTGYKIKNGHSCKQCWRKFAQSVSNNSVRVVFDGYPQGYPSNYSHLGMPLMPMSPAGAPQAPGGFRPFSGSTNLPSGPSSGPPLMVQPGDPRIGGVTCGECRGKGRVRFLLDKEICTLCHGVGRVF</sequence>
<dbReference type="EMBL" id="LT598446">
    <property type="protein sequence ID" value="SCU86628.1"/>
    <property type="molecule type" value="Genomic_DNA"/>
</dbReference>
<dbReference type="PANTHER" id="PTHR28031">
    <property type="entry name" value="PROLINE-RICH PROTEIN HUA1"/>
    <property type="match status" value="1"/>
</dbReference>
<proteinExistence type="predicted"/>
<dbReference type="PANTHER" id="PTHR28031:SF1">
    <property type="entry name" value="PROLINE-RICH PROTEIN HUA1"/>
    <property type="match status" value="1"/>
</dbReference>
<reference evidence="3" key="1">
    <citation type="submission" date="2016-03" db="EMBL/GenBank/DDBJ databases">
        <authorList>
            <person name="Devillers Hugo."/>
        </authorList>
    </citation>
    <scope>NUCLEOTIDE SEQUENCE [LARGE SCALE GENOMIC DNA]</scope>
</reference>
<dbReference type="AlphaFoldDB" id="A0A1G4J9F8"/>
<accession>A0A1G4J9F8</accession>
<evidence type="ECO:0000313" key="3">
    <source>
        <dbReference type="Proteomes" id="UP000189911"/>
    </source>
</evidence>
<feature type="compositionally biased region" description="Low complexity" evidence="1">
    <location>
        <begin position="44"/>
        <end position="57"/>
    </location>
</feature>
<organism evidence="2 3">
    <name type="scientific">Lachancea nothofagi CBS 11611</name>
    <dbReference type="NCBI Taxonomy" id="1266666"/>
    <lineage>
        <taxon>Eukaryota</taxon>
        <taxon>Fungi</taxon>
        <taxon>Dikarya</taxon>
        <taxon>Ascomycota</taxon>
        <taxon>Saccharomycotina</taxon>
        <taxon>Saccharomycetes</taxon>
        <taxon>Saccharomycetales</taxon>
        <taxon>Saccharomycetaceae</taxon>
        <taxon>Lachancea</taxon>
    </lineage>
</organism>
<dbReference type="InterPro" id="IPR038910">
    <property type="entry name" value="Hua1-like"/>
</dbReference>
<dbReference type="GO" id="GO:0005737">
    <property type="term" value="C:cytoplasm"/>
    <property type="evidence" value="ECO:0007669"/>
    <property type="project" value="TreeGrafter"/>
</dbReference>
<keyword evidence="3" id="KW-1185">Reference proteome</keyword>
<name>A0A1G4J9F8_9SACH</name>
<evidence type="ECO:0000313" key="2">
    <source>
        <dbReference type="EMBL" id="SCU86628.1"/>
    </source>
</evidence>
<dbReference type="Proteomes" id="UP000189911">
    <property type="component" value="Chromosome C"/>
</dbReference>
<evidence type="ECO:0000256" key="1">
    <source>
        <dbReference type="SAM" id="MobiDB-lite"/>
    </source>
</evidence>